<dbReference type="RefSeq" id="WP_073362862.1">
    <property type="nucleotide sequence ID" value="NZ_FQVQ01000006.1"/>
</dbReference>
<keyword evidence="3" id="KW-1185">Reference proteome</keyword>
<feature type="signal peptide" evidence="1">
    <location>
        <begin position="1"/>
        <end position="20"/>
    </location>
</feature>
<proteinExistence type="predicted"/>
<dbReference type="OrthoDB" id="750023at2"/>
<evidence type="ECO:0008006" key="4">
    <source>
        <dbReference type="Google" id="ProtNLM"/>
    </source>
</evidence>
<dbReference type="AlphaFoldDB" id="A0A1M5AIX5"/>
<gene>
    <name evidence="2" type="ORF">SAMN05444377_10695</name>
</gene>
<organism evidence="2 3">
    <name type="scientific">Flavobacterium fontis</name>
    <dbReference type="NCBI Taxonomy" id="1124188"/>
    <lineage>
        <taxon>Bacteria</taxon>
        <taxon>Pseudomonadati</taxon>
        <taxon>Bacteroidota</taxon>
        <taxon>Flavobacteriia</taxon>
        <taxon>Flavobacteriales</taxon>
        <taxon>Flavobacteriaceae</taxon>
        <taxon>Flavobacterium</taxon>
    </lineage>
</organism>
<evidence type="ECO:0000256" key="1">
    <source>
        <dbReference type="SAM" id="SignalP"/>
    </source>
</evidence>
<dbReference type="Proteomes" id="UP000184147">
    <property type="component" value="Unassembled WGS sequence"/>
</dbReference>
<keyword evidence="1" id="KW-0732">Signal</keyword>
<accession>A0A1M5AIX5</accession>
<evidence type="ECO:0000313" key="2">
    <source>
        <dbReference type="EMBL" id="SHF30228.1"/>
    </source>
</evidence>
<dbReference type="EMBL" id="FQVQ01000006">
    <property type="protein sequence ID" value="SHF30228.1"/>
    <property type="molecule type" value="Genomic_DNA"/>
</dbReference>
<evidence type="ECO:0000313" key="3">
    <source>
        <dbReference type="Proteomes" id="UP000184147"/>
    </source>
</evidence>
<protein>
    <recommendedName>
        <fullName evidence="4">DKNYY family protein</fullName>
    </recommendedName>
</protein>
<sequence length="208" mass="23989">MKTITLLSSLVFAFNTWAHATTLEFANHRHGLHFNEAEPIQFMERGIVFYVFLNGDFDFNTRPEDVGGSYYFRGASSKTMARESRPVNYGVLIEFDSFGRVRRVGNTFINYDSRDRVSRIGSVFMYYNRFALTQIGGMRIVYNRLGQIVHTVGSVKRQGFTPNYYEQATCSTTYYGSSTHYTPGGYYYRTTDQNTRQEETSESIANEE</sequence>
<reference evidence="2 3" key="1">
    <citation type="submission" date="2016-11" db="EMBL/GenBank/DDBJ databases">
        <authorList>
            <person name="Jaros S."/>
            <person name="Januszkiewicz K."/>
            <person name="Wedrychowicz H."/>
        </authorList>
    </citation>
    <scope>NUCLEOTIDE SEQUENCE [LARGE SCALE GENOMIC DNA]</scope>
    <source>
        <strain evidence="2 3">DSM 25660</strain>
    </source>
</reference>
<feature type="chain" id="PRO_5012883566" description="DKNYY family protein" evidence="1">
    <location>
        <begin position="21"/>
        <end position="208"/>
    </location>
</feature>
<dbReference type="STRING" id="1124188.SAMN05444377_10695"/>
<name>A0A1M5AIX5_9FLAO</name>